<dbReference type="PANTHER" id="PTHR15948:SF0">
    <property type="entry name" value="GOLGI PH REGULATOR A-RELATED"/>
    <property type="match status" value="1"/>
</dbReference>
<sequence>MKVEASAPPKLNPRREAQDIAVDWLAGAQLDGVGLTSHRRHLGEWRLCERLVAPGCRGLRSGKWRQEPSLHFTIGFLIDSICCTGDLLCDVCIFLHYSLSLFSLENETVCNSADPGFHGAFLHWLFCCGQHRTTFVSSVLVHKQRLLFSSLLWFTFIYFFWKLGDSFPILSPKHGILSIEQFISWVGVTGVTLTALLSGFGAVYYPYTFMSYFLRNVTDRYSSPRIATAPNHGYDHNQKEKDGNGTETNVPEGGGT</sequence>
<evidence type="ECO:0000256" key="4">
    <source>
        <dbReference type="ARBA" id="ARBA00044702"/>
    </source>
</evidence>
<keyword evidence="6" id="KW-1133">Transmembrane helix</keyword>
<evidence type="ECO:0000313" key="9">
    <source>
        <dbReference type="Proteomes" id="UP000694416"/>
    </source>
</evidence>
<feature type="domain" description="Golgi pH regulator conserved" evidence="7">
    <location>
        <begin position="178"/>
        <end position="220"/>
    </location>
</feature>
<evidence type="ECO:0000256" key="5">
    <source>
        <dbReference type="SAM" id="MobiDB-lite"/>
    </source>
</evidence>
<proteinExistence type="inferred from homology"/>
<dbReference type="InterPro" id="IPR022535">
    <property type="entry name" value="Golgi_pH-regulator_cons_dom"/>
</dbReference>
<reference evidence="8" key="2">
    <citation type="submission" date="2025-09" db="UniProtKB">
        <authorList>
            <consortium name="Ensembl"/>
        </authorList>
    </citation>
    <scope>IDENTIFICATION</scope>
</reference>
<comment type="similarity">
    <text evidence="1">Belongs to the Golgi pH regulator (TC 1.A.38) family.</text>
</comment>
<evidence type="ECO:0000256" key="6">
    <source>
        <dbReference type="SAM" id="Phobius"/>
    </source>
</evidence>
<dbReference type="GO" id="GO:0008308">
    <property type="term" value="F:voltage-gated monoatomic anion channel activity"/>
    <property type="evidence" value="ECO:0007669"/>
    <property type="project" value="TreeGrafter"/>
</dbReference>
<keyword evidence="6" id="KW-0812">Transmembrane</keyword>
<comment type="catalytic activity">
    <reaction evidence="3">
        <text>bromide(in) = bromide(out)</text>
        <dbReference type="Rhea" id="RHEA:75383"/>
        <dbReference type="ChEBI" id="CHEBI:15858"/>
    </reaction>
</comment>
<name>A0A8C9J4G8_9PRIM</name>
<dbReference type="Proteomes" id="UP000694416">
    <property type="component" value="Unplaced"/>
</dbReference>
<feature type="transmembrane region" description="Helical" evidence="6">
    <location>
        <begin position="146"/>
        <end position="163"/>
    </location>
</feature>
<dbReference type="AlphaFoldDB" id="A0A8C9J4G8"/>
<comment type="catalytic activity">
    <reaction evidence="4">
        <text>fluoride(in) = fluoride(out)</text>
        <dbReference type="Rhea" id="RHEA:76159"/>
        <dbReference type="ChEBI" id="CHEBI:17051"/>
    </reaction>
</comment>
<dbReference type="InterPro" id="IPR015672">
    <property type="entry name" value="GPHR/GTG"/>
</dbReference>
<evidence type="ECO:0000256" key="2">
    <source>
        <dbReference type="ARBA" id="ARBA00024145"/>
    </source>
</evidence>
<evidence type="ECO:0000256" key="3">
    <source>
        <dbReference type="ARBA" id="ARBA00035085"/>
    </source>
</evidence>
<dbReference type="Pfam" id="PF12537">
    <property type="entry name" value="GPHR_N"/>
    <property type="match status" value="1"/>
</dbReference>
<keyword evidence="6" id="KW-0472">Membrane</keyword>
<feature type="region of interest" description="Disordered" evidence="5">
    <location>
        <begin position="228"/>
        <end position="256"/>
    </location>
</feature>
<evidence type="ECO:0000256" key="1">
    <source>
        <dbReference type="ARBA" id="ARBA00009478"/>
    </source>
</evidence>
<dbReference type="GO" id="GO:0051452">
    <property type="term" value="P:intracellular pH reduction"/>
    <property type="evidence" value="ECO:0007669"/>
    <property type="project" value="TreeGrafter"/>
</dbReference>
<dbReference type="PANTHER" id="PTHR15948">
    <property type="entry name" value="G-PROTEIN COUPLED RECEPTOR 89-RELATED"/>
    <property type="match status" value="1"/>
</dbReference>
<evidence type="ECO:0000259" key="7">
    <source>
        <dbReference type="Pfam" id="PF12537"/>
    </source>
</evidence>
<organism evidence="8 9">
    <name type="scientific">Piliocolobus tephrosceles</name>
    <name type="common">Ugandan red Colobus</name>
    <dbReference type="NCBI Taxonomy" id="591936"/>
    <lineage>
        <taxon>Eukaryota</taxon>
        <taxon>Metazoa</taxon>
        <taxon>Chordata</taxon>
        <taxon>Craniata</taxon>
        <taxon>Vertebrata</taxon>
        <taxon>Euteleostomi</taxon>
        <taxon>Mammalia</taxon>
        <taxon>Eutheria</taxon>
        <taxon>Euarchontoglires</taxon>
        <taxon>Primates</taxon>
        <taxon>Haplorrhini</taxon>
        <taxon>Catarrhini</taxon>
        <taxon>Cercopithecidae</taxon>
        <taxon>Colobinae</taxon>
        <taxon>Piliocolobus</taxon>
    </lineage>
</organism>
<evidence type="ECO:0000313" key="8">
    <source>
        <dbReference type="Ensembl" id="ENSPTEP00000040110.1"/>
    </source>
</evidence>
<keyword evidence="9" id="KW-1185">Reference proteome</keyword>
<feature type="transmembrane region" description="Helical" evidence="6">
    <location>
        <begin position="183"/>
        <end position="205"/>
    </location>
</feature>
<comment type="catalytic activity">
    <reaction evidence="2">
        <text>iodide(out) = iodide(in)</text>
        <dbReference type="Rhea" id="RHEA:66324"/>
        <dbReference type="ChEBI" id="CHEBI:16382"/>
    </reaction>
</comment>
<feature type="compositionally biased region" description="Basic and acidic residues" evidence="5">
    <location>
        <begin position="233"/>
        <end position="244"/>
    </location>
</feature>
<accession>A0A8C9J4G8</accession>
<reference evidence="8" key="1">
    <citation type="submission" date="2025-08" db="UniProtKB">
        <authorList>
            <consortium name="Ensembl"/>
        </authorList>
    </citation>
    <scope>IDENTIFICATION</scope>
</reference>
<dbReference type="Ensembl" id="ENSPTET00000053804.1">
    <property type="protein sequence ID" value="ENSPTEP00000040110.1"/>
    <property type="gene ID" value="ENSPTEG00000037003.1"/>
</dbReference>
<dbReference type="GO" id="GO:0032580">
    <property type="term" value="C:Golgi cisterna membrane"/>
    <property type="evidence" value="ECO:0007669"/>
    <property type="project" value="TreeGrafter"/>
</dbReference>
<protein>
    <recommendedName>
        <fullName evidence="7">Golgi pH regulator conserved domain-containing protein</fullName>
    </recommendedName>
</protein>